<feature type="transmembrane region" description="Helical" evidence="1">
    <location>
        <begin position="42"/>
        <end position="65"/>
    </location>
</feature>
<keyword evidence="4" id="KW-1185">Reference proteome</keyword>
<feature type="transmembrane region" description="Helical" evidence="1">
    <location>
        <begin position="132"/>
        <end position="151"/>
    </location>
</feature>
<name>W4PXV3_9BACI</name>
<evidence type="ECO:0000256" key="1">
    <source>
        <dbReference type="SAM" id="Phobius"/>
    </source>
</evidence>
<dbReference type="InterPro" id="IPR009936">
    <property type="entry name" value="DUF1468"/>
</dbReference>
<proteinExistence type="predicted"/>
<feature type="domain" description="DUF1468" evidence="2">
    <location>
        <begin position="13"/>
        <end position="156"/>
    </location>
</feature>
<evidence type="ECO:0000259" key="2">
    <source>
        <dbReference type="Pfam" id="PF07331"/>
    </source>
</evidence>
<sequence>MTTKVKAVIPPMFMLLFGVALLLIIPSQISSGGSRSYVNPQFIPYLMGWFIIFLSVISILAEFFKRKEMVTEEEKEQSLKTVDQRNFGKVIGVFTGLILWALLISYLGLVITSYVFVLSMMLLLGNRKKGQLIIVPIAVTLVVYFGIKVFMKVNLPSGIFL</sequence>
<dbReference type="RefSeq" id="WP_034741704.1">
    <property type="nucleotide sequence ID" value="NZ_BAUT01000002.1"/>
</dbReference>
<reference evidence="3" key="1">
    <citation type="journal article" date="2014" name="Genome Announc.">
        <title>Draft Genome Sequences of Three Alkaliphilic Bacillus Strains, Bacillus wakoensis JCM 9140T, Bacillus akibai JCM 9157T, and Bacillus hemicellulosilyticus JCM 9152T.</title>
        <authorList>
            <person name="Yuki M."/>
            <person name="Oshima K."/>
            <person name="Suda W."/>
            <person name="Oshida Y."/>
            <person name="Kitamura K."/>
            <person name="Iida T."/>
            <person name="Hattori M."/>
            <person name="Ohkuma M."/>
        </authorList>
    </citation>
    <scope>NUCLEOTIDE SEQUENCE [LARGE SCALE GENOMIC DNA]</scope>
    <source>
        <strain evidence="3">JCM 9140</strain>
    </source>
</reference>
<dbReference type="Pfam" id="PF07331">
    <property type="entry name" value="TctB"/>
    <property type="match status" value="1"/>
</dbReference>
<gene>
    <name evidence="3" type="ORF">JCM9140_506</name>
</gene>
<accession>W4PXV3</accession>
<dbReference type="STRING" id="1236970.JCM9140_506"/>
<keyword evidence="1" id="KW-0472">Membrane</keyword>
<dbReference type="EMBL" id="BAUT01000002">
    <property type="protein sequence ID" value="GAE24567.1"/>
    <property type="molecule type" value="Genomic_DNA"/>
</dbReference>
<keyword evidence="1" id="KW-1133">Transmembrane helix</keyword>
<protein>
    <recommendedName>
        <fullName evidence="2">DUF1468 domain-containing protein</fullName>
    </recommendedName>
</protein>
<organism evidence="3 4">
    <name type="scientific">Halalkalibacter wakoensis JCM 9140</name>
    <dbReference type="NCBI Taxonomy" id="1236970"/>
    <lineage>
        <taxon>Bacteria</taxon>
        <taxon>Bacillati</taxon>
        <taxon>Bacillota</taxon>
        <taxon>Bacilli</taxon>
        <taxon>Bacillales</taxon>
        <taxon>Bacillaceae</taxon>
        <taxon>Halalkalibacter</taxon>
    </lineage>
</organism>
<dbReference type="Proteomes" id="UP000018890">
    <property type="component" value="Unassembled WGS sequence"/>
</dbReference>
<evidence type="ECO:0000313" key="3">
    <source>
        <dbReference type="EMBL" id="GAE24567.1"/>
    </source>
</evidence>
<keyword evidence="1" id="KW-0812">Transmembrane</keyword>
<evidence type="ECO:0000313" key="4">
    <source>
        <dbReference type="Proteomes" id="UP000018890"/>
    </source>
</evidence>
<dbReference type="AlphaFoldDB" id="W4PXV3"/>
<feature type="transmembrane region" description="Helical" evidence="1">
    <location>
        <begin position="86"/>
        <end position="103"/>
    </location>
</feature>
<comment type="caution">
    <text evidence="3">The sequence shown here is derived from an EMBL/GenBank/DDBJ whole genome shotgun (WGS) entry which is preliminary data.</text>
</comment>